<dbReference type="Gene3D" id="3.90.70.10">
    <property type="entry name" value="Cysteine proteinases"/>
    <property type="match status" value="1"/>
</dbReference>
<dbReference type="GO" id="GO:0008233">
    <property type="term" value="F:peptidase activity"/>
    <property type="evidence" value="ECO:0007669"/>
    <property type="project" value="InterPro"/>
</dbReference>
<dbReference type="RefSeq" id="WP_171473899.1">
    <property type="nucleotide sequence ID" value="NZ_CP053452.2"/>
</dbReference>
<evidence type="ECO:0000256" key="1">
    <source>
        <dbReference type="SAM" id="Phobius"/>
    </source>
</evidence>
<protein>
    <recommendedName>
        <fullName evidence="2">Peptidase C39 domain-containing protein</fullName>
    </recommendedName>
</protein>
<dbReference type="PROSITE" id="PS50990">
    <property type="entry name" value="PEPTIDASE_C39"/>
    <property type="match status" value="1"/>
</dbReference>
<feature type="transmembrane region" description="Helical" evidence="1">
    <location>
        <begin position="67"/>
        <end position="89"/>
    </location>
</feature>
<proteinExistence type="predicted"/>
<dbReference type="InterPro" id="IPR005074">
    <property type="entry name" value="Peptidase_C39"/>
</dbReference>
<feature type="domain" description="Peptidase C39" evidence="2">
    <location>
        <begin position="108"/>
        <end position="234"/>
    </location>
</feature>
<evidence type="ECO:0000313" key="3">
    <source>
        <dbReference type="EMBL" id="QJW98809.1"/>
    </source>
</evidence>
<name>A0A6M5YXS5_9BACT</name>
<dbReference type="AlphaFoldDB" id="A0A6M5YXS5"/>
<organism evidence="3 4">
    <name type="scientific">Frigoriglobus tundricola</name>
    <dbReference type="NCBI Taxonomy" id="2774151"/>
    <lineage>
        <taxon>Bacteria</taxon>
        <taxon>Pseudomonadati</taxon>
        <taxon>Planctomycetota</taxon>
        <taxon>Planctomycetia</taxon>
        <taxon>Gemmatales</taxon>
        <taxon>Gemmataceae</taxon>
        <taxon>Frigoriglobus</taxon>
    </lineage>
</organism>
<dbReference type="GO" id="GO:0016020">
    <property type="term" value="C:membrane"/>
    <property type="evidence" value="ECO:0007669"/>
    <property type="project" value="InterPro"/>
</dbReference>
<keyword evidence="4" id="KW-1185">Reference proteome</keyword>
<dbReference type="GO" id="GO:0006508">
    <property type="term" value="P:proteolysis"/>
    <property type="evidence" value="ECO:0007669"/>
    <property type="project" value="InterPro"/>
</dbReference>
<keyword evidence="1" id="KW-1133">Transmembrane helix</keyword>
<keyword evidence="1" id="KW-0812">Transmembrane</keyword>
<feature type="transmembrane region" description="Helical" evidence="1">
    <location>
        <begin position="33"/>
        <end position="55"/>
    </location>
</feature>
<evidence type="ECO:0000259" key="2">
    <source>
        <dbReference type="PROSITE" id="PS50990"/>
    </source>
</evidence>
<dbReference type="KEGG" id="ftj:FTUN_6404"/>
<evidence type="ECO:0000313" key="4">
    <source>
        <dbReference type="Proteomes" id="UP000503447"/>
    </source>
</evidence>
<dbReference type="EMBL" id="CP053452">
    <property type="protein sequence ID" value="QJW98809.1"/>
    <property type="molecule type" value="Genomic_DNA"/>
</dbReference>
<dbReference type="Proteomes" id="UP000503447">
    <property type="component" value="Chromosome"/>
</dbReference>
<sequence length="238" mass="24728">MPARGAALLTAVATVALGLLALARLLPFEIERAAFLVGGMRTALCAAGIFLLGVVWGVPGRGTSSSFLFTLAGVALVVIGIEGSGRLWWRSAPGTWDRTVGPLGTLVQSSSVTCAPTAAAMLLHRVGIVAGEGEMAYHAGTSPIGSEPAGVIRALEAKAEPHGWRVAARRTTYDECIGSGPFLAHVREGFLGHALTVIAVTPEGVEVLDPADGLRHAIPRPRFESDWDGVAVHLVRGN</sequence>
<accession>A0A6M5YXS5</accession>
<gene>
    <name evidence="3" type="ORF">FTUN_6404</name>
</gene>
<keyword evidence="1" id="KW-0472">Membrane</keyword>
<reference evidence="4" key="1">
    <citation type="submission" date="2020-05" db="EMBL/GenBank/DDBJ databases">
        <title>Frigoriglobus tundricola gen. nov., sp. nov., a psychrotolerant cellulolytic planctomycete of the family Gemmataceae with two divergent copies of 16S rRNA gene.</title>
        <authorList>
            <person name="Kulichevskaya I.S."/>
            <person name="Ivanova A.A."/>
            <person name="Naumoff D.G."/>
            <person name="Beletsky A.V."/>
            <person name="Rijpstra W.I.C."/>
            <person name="Sinninghe Damste J.S."/>
            <person name="Mardanov A.V."/>
            <person name="Ravin N.V."/>
            <person name="Dedysh S.N."/>
        </authorList>
    </citation>
    <scope>NUCLEOTIDE SEQUENCE [LARGE SCALE GENOMIC DNA]</scope>
    <source>
        <strain evidence="4">PL17</strain>
    </source>
</reference>
<dbReference type="GO" id="GO:0005524">
    <property type="term" value="F:ATP binding"/>
    <property type="evidence" value="ECO:0007669"/>
    <property type="project" value="InterPro"/>
</dbReference>
<dbReference type="Pfam" id="PF03412">
    <property type="entry name" value="Peptidase_C39"/>
    <property type="match status" value="1"/>
</dbReference>